<sequence>MVSLHKMGMTRDAGNLHTALFLHYQSYPGVVSDVWMKWGLDLDVLFGILDCVGKKCMMLHRLLYPSGFATLSCVEQCAFMLSASKMRRDFFCRQKEAEVEACIKRFKKFGDNQFTGVLEKLYHKVSTEDLTKEVDMRLENLETNS</sequence>
<gene>
    <name evidence="1" type="ORF">PM001_LOCUS814</name>
</gene>
<reference evidence="1" key="1">
    <citation type="submission" date="2024-01" db="EMBL/GenBank/DDBJ databases">
        <authorList>
            <person name="Webb A."/>
        </authorList>
    </citation>
    <scope>NUCLEOTIDE SEQUENCE</scope>
    <source>
        <strain evidence="1">Pm1</strain>
    </source>
</reference>
<dbReference type="Proteomes" id="UP001162060">
    <property type="component" value="Unassembled WGS sequence"/>
</dbReference>
<evidence type="ECO:0000313" key="1">
    <source>
        <dbReference type="EMBL" id="CAK7894506.1"/>
    </source>
</evidence>
<comment type="caution">
    <text evidence="1">The sequence shown here is derived from an EMBL/GenBank/DDBJ whole genome shotgun (WGS) entry which is preliminary data.</text>
</comment>
<organism evidence="1 2">
    <name type="scientific">Peronospora matthiolae</name>
    <dbReference type="NCBI Taxonomy" id="2874970"/>
    <lineage>
        <taxon>Eukaryota</taxon>
        <taxon>Sar</taxon>
        <taxon>Stramenopiles</taxon>
        <taxon>Oomycota</taxon>
        <taxon>Peronosporomycetes</taxon>
        <taxon>Peronosporales</taxon>
        <taxon>Peronosporaceae</taxon>
        <taxon>Peronospora</taxon>
    </lineage>
</organism>
<dbReference type="AlphaFoldDB" id="A0AAV1SZS0"/>
<protein>
    <submittedName>
        <fullName evidence="1">Uncharacterized protein</fullName>
    </submittedName>
</protein>
<evidence type="ECO:0000313" key="2">
    <source>
        <dbReference type="Proteomes" id="UP001162060"/>
    </source>
</evidence>
<accession>A0AAV1SZS0</accession>
<name>A0AAV1SZS0_9STRA</name>
<dbReference type="EMBL" id="CAKLBY020000004">
    <property type="protein sequence ID" value="CAK7894506.1"/>
    <property type="molecule type" value="Genomic_DNA"/>
</dbReference>
<proteinExistence type="predicted"/>